<dbReference type="InterPro" id="IPR027324">
    <property type="entry name" value="MAP2/MAP4/Tau"/>
</dbReference>
<comment type="subcellular location">
    <subcellularLocation>
        <location evidence="1 7">Cytoplasm</location>
        <location evidence="1 7">Cytoskeleton</location>
    </subcellularLocation>
</comment>
<evidence type="ECO:0000256" key="2">
    <source>
        <dbReference type="ARBA" id="ARBA00022490"/>
    </source>
</evidence>
<feature type="compositionally biased region" description="Basic and acidic residues" evidence="8">
    <location>
        <begin position="188"/>
        <end position="198"/>
    </location>
</feature>
<keyword evidence="2 7" id="KW-0963">Cytoplasm</keyword>
<name>A0A6P8QT74_GEOSA</name>
<feature type="domain" description="MAP2/Tau projection" evidence="9">
    <location>
        <begin position="96"/>
        <end position="1202"/>
    </location>
</feature>
<dbReference type="Pfam" id="PF08377">
    <property type="entry name" value="MAP2_projctn"/>
    <property type="match status" value="1"/>
</dbReference>
<dbReference type="InterPro" id="IPR013588">
    <property type="entry name" value="MAP2_projctn"/>
</dbReference>
<feature type="compositionally biased region" description="Basic and acidic residues" evidence="8">
    <location>
        <begin position="805"/>
        <end position="855"/>
    </location>
</feature>
<keyword evidence="3" id="KW-0597">Phosphoprotein</keyword>
<keyword evidence="10" id="KW-1185">Reference proteome</keyword>
<feature type="compositionally biased region" description="Basic and acidic residues" evidence="8">
    <location>
        <begin position="1036"/>
        <end position="1047"/>
    </location>
</feature>
<gene>
    <name evidence="11" type="primary">MAP2</name>
</gene>
<evidence type="ECO:0000256" key="6">
    <source>
        <dbReference type="ARBA" id="ARBA00023212"/>
    </source>
</evidence>
<feature type="region of interest" description="Disordered" evidence="8">
    <location>
        <begin position="1271"/>
        <end position="1390"/>
    </location>
</feature>
<feature type="region of interest" description="Disordered" evidence="8">
    <location>
        <begin position="305"/>
        <end position="329"/>
    </location>
</feature>
<dbReference type="KEGG" id="gsh:117360594"/>
<feature type="compositionally biased region" description="Basic and acidic residues" evidence="8">
    <location>
        <begin position="1281"/>
        <end position="1295"/>
    </location>
</feature>
<feature type="region of interest" description="Disordered" evidence="8">
    <location>
        <begin position="132"/>
        <end position="199"/>
    </location>
</feature>
<evidence type="ECO:0000256" key="5">
    <source>
        <dbReference type="ARBA" id="ARBA00022737"/>
    </source>
</evidence>
<dbReference type="RefSeq" id="XP_033800459.1">
    <property type="nucleotide sequence ID" value="XM_033944568.1"/>
</dbReference>
<dbReference type="CTD" id="4133"/>
<feature type="region of interest" description="Disordered" evidence="8">
    <location>
        <begin position="424"/>
        <end position="451"/>
    </location>
</feature>
<evidence type="ECO:0000256" key="8">
    <source>
        <dbReference type="SAM" id="MobiDB-lite"/>
    </source>
</evidence>
<evidence type="ECO:0000256" key="7">
    <source>
        <dbReference type="RuleBase" id="RU000686"/>
    </source>
</evidence>
<organism evidence="10 11">
    <name type="scientific">Geotrypetes seraphini</name>
    <name type="common">Gaboon caecilian</name>
    <name type="synonym">Caecilia seraphini</name>
    <dbReference type="NCBI Taxonomy" id="260995"/>
    <lineage>
        <taxon>Eukaryota</taxon>
        <taxon>Metazoa</taxon>
        <taxon>Chordata</taxon>
        <taxon>Craniata</taxon>
        <taxon>Vertebrata</taxon>
        <taxon>Euteleostomi</taxon>
        <taxon>Amphibia</taxon>
        <taxon>Gymnophiona</taxon>
        <taxon>Geotrypetes</taxon>
    </lineage>
</organism>
<proteinExistence type="predicted"/>
<evidence type="ECO:0000313" key="10">
    <source>
        <dbReference type="Proteomes" id="UP000515159"/>
    </source>
</evidence>
<sequence>MEDKDDYKEILEKDETKVQSSNLFSNQSECFIQSSGSAVNILMKDEISSPASQFITHLSQPEEAGISSNTKQPTDQDISKDSLDHHTLKMDKLEEAVSMVTEQSIDFGKQSIEEINTQKVFAEEEKTLSWQVANREEHLDSDRENSELTKESELYSTPHETTICSSKAMAEKETESTKTSDFIIGKESSPEHSEEKADSNVIQFLEEAKEVSDVCSKTDQKGLVQEAIAEQDVIESVRDDKTCISDSAQHEEQVDDDKSGMSTYFETSTLKEEVVKSDLQQGSDYYELSDMKERARELYSIPAVSKEEDDEDVELSADERESIPTPDVGYSTFAQSFTSDRFHTSDRLFTIDPKIYMDRSDILNKNKDDLTLSRSLGLGGRSAIEQRSMSINLPMSCLDSIALGFSYARVHDLSPLATDILSNTSGSMDETSDDLPATTPSLDKAPCFPGESDIETRHFEEEKTVEEENIEDDSCELVFLAKDYYKNGTVMAPDLPEMLDLAGTRSGLSSVNTDADDADGRKSIPSEIIIEESSGLHPPIPEETQLLTKTDSQLEELGYCVFNKYTVPLPSPVQDTENLSGEISSLYEGIDEKIRKGLVVDPAVIEVKLAAAERSQERFGSEMKNLTQQLSDESPVLGLEPEQEKKSADKLDIVQEKSKEHIYSTDIPESTKRMMLESECAISTEKAIVISETKQICSSDLDLDSAKEKMPTENLELIKDDLLPLKEKDEQSLSIVSELGAKHEQASSDHEGDKMLPEELIFAGKEYQSQLGDETETVEPAVLEQAIKSAEITDFELQAVQEEPSLDKMKDSSTFDDTKPSENEMKEKVTKPDLVHQEAVDKEESYESSGEHDQNQDSVIPDESIQEVSKNMPVSEGSTVDEPIVKPFVETIIPKDESFQEKVDIQMDNLVLLEEKVEGTPEVVDATNQSPVIVSDQDVKVEVTSSALEDIDSKIQALGEEMPDISPAEVPELKGIIESVVTVEDDFITVVQTAVDEGESISHSVRFAAAHETDVEGWKPEAEDVLGTVDQAETQLESKEQSPKEGSPDAPASPEKEETHITEYKTETNRDETTIDDSVMDTDSIWVDTQDDDRSIMTEQLEIIPQEEQTEKEVQRLFIEKHKKEKHFKTGRGRISTPERKIAKKEPNTIFRDEVRRKKAVYKKAELAKKSEVQTHSPSRKIILKPAVKYTRPTHLSCIKRKPTAGESAHVSNAFKQTKDKITNSAFSKMPGNKPKAISMPPRRPSSACSVVKASALLDRDFYYIRPSSAGPRSNYCHSKCRSEDGISKSPEKRSALPRPSSIIPCRRTFPTDRDDTSFASSISSARRTTRSEPIRSRSGRSGTCTPTTPGSTAITPSTPPSYSSRTPGTPGTPSYSKTPRTPGTPKSGMLVSTEKKVAIIRTPPKSPGTPKQLRFCQPLPDLKNIRSKIGSIDNIKYQPKGGQVKIENKRMDFNDVQSKCGSKDNLSHFPGGGNVQITSKKIDLSHVTSKCGSLKNIHHRPGGGHVKIESVKLDFKEKAQAKVGSLENAHHTPGGGNVKIDSQKLHFREQAKARVDHGAEIVTQSPGCSGVASPHRLSNVSSSGSINLLESPQLATLAEDVTAALAKQGL</sequence>
<evidence type="ECO:0000256" key="3">
    <source>
        <dbReference type="ARBA" id="ARBA00022553"/>
    </source>
</evidence>
<dbReference type="PROSITE" id="PS00229">
    <property type="entry name" value="TAU_MAP_1"/>
    <property type="match status" value="2"/>
</dbReference>
<dbReference type="Pfam" id="PF00418">
    <property type="entry name" value="Tubulin-binding"/>
    <property type="match status" value="4"/>
</dbReference>
<dbReference type="GO" id="GO:0000226">
    <property type="term" value="P:microtubule cytoskeleton organization"/>
    <property type="evidence" value="ECO:0007669"/>
    <property type="project" value="TreeGrafter"/>
</dbReference>
<dbReference type="FunCoup" id="A0A6P8QT74">
    <property type="interactions" value="474"/>
</dbReference>
<feature type="compositionally biased region" description="Polar residues" evidence="8">
    <location>
        <begin position="154"/>
        <end position="165"/>
    </location>
</feature>
<feature type="region of interest" description="Disordered" evidence="8">
    <location>
        <begin position="800"/>
        <end position="881"/>
    </location>
</feature>
<evidence type="ECO:0000256" key="4">
    <source>
        <dbReference type="ARBA" id="ARBA00022701"/>
    </source>
</evidence>
<keyword evidence="6 7" id="KW-0206">Cytoskeleton</keyword>
<dbReference type="GeneID" id="117360594"/>
<feature type="compositionally biased region" description="Polar residues" evidence="8">
    <location>
        <begin position="66"/>
        <end position="76"/>
    </location>
</feature>
<feature type="region of interest" description="Disordered" evidence="8">
    <location>
        <begin position="1225"/>
        <end position="1246"/>
    </location>
</feature>
<feature type="compositionally biased region" description="Acidic residues" evidence="8">
    <location>
        <begin position="307"/>
        <end position="316"/>
    </location>
</feature>
<dbReference type="PANTHER" id="PTHR11501">
    <property type="entry name" value="MICROTUBULE-ASSOCIATED PROTEIN"/>
    <property type="match status" value="1"/>
</dbReference>
<dbReference type="InParanoid" id="A0A6P8QT74"/>
<evidence type="ECO:0000313" key="11">
    <source>
        <dbReference type="RefSeq" id="XP_033800459.1"/>
    </source>
</evidence>
<evidence type="ECO:0000259" key="9">
    <source>
        <dbReference type="Pfam" id="PF08377"/>
    </source>
</evidence>
<evidence type="ECO:0000256" key="1">
    <source>
        <dbReference type="ARBA" id="ARBA00004245"/>
    </source>
</evidence>
<dbReference type="GO" id="GO:0008017">
    <property type="term" value="F:microtubule binding"/>
    <property type="evidence" value="ECO:0007669"/>
    <property type="project" value="InterPro"/>
</dbReference>
<feature type="compositionally biased region" description="Basic and acidic residues" evidence="8">
    <location>
        <begin position="1054"/>
        <end position="1073"/>
    </location>
</feature>
<keyword evidence="5" id="KW-0677">Repeat</keyword>
<dbReference type="PROSITE" id="PS51491">
    <property type="entry name" value="TAU_MAP_2"/>
    <property type="match status" value="4"/>
</dbReference>
<feature type="compositionally biased region" description="Low complexity" evidence="8">
    <location>
        <begin position="1318"/>
        <end position="1327"/>
    </location>
</feature>
<dbReference type="Proteomes" id="UP000515159">
    <property type="component" value="Chromosome 5"/>
</dbReference>
<dbReference type="PANTHER" id="PTHR11501:SF15">
    <property type="entry name" value="MICROTUBULE-ASSOCIATED PROTEIN 2"/>
    <property type="match status" value="1"/>
</dbReference>
<feature type="compositionally biased region" description="Basic and acidic residues" evidence="8">
    <location>
        <begin position="134"/>
        <end position="153"/>
    </location>
</feature>
<dbReference type="InterPro" id="IPR001084">
    <property type="entry name" value="MAP_tubulin-bd_rpt"/>
</dbReference>
<keyword evidence="4 7" id="KW-0493">Microtubule</keyword>
<dbReference type="GO" id="GO:0043005">
    <property type="term" value="C:neuron projection"/>
    <property type="evidence" value="ECO:0007669"/>
    <property type="project" value="TreeGrafter"/>
</dbReference>
<accession>A0A6P8QT74</accession>
<feature type="region of interest" description="Disordered" evidence="8">
    <location>
        <begin position="53"/>
        <end position="85"/>
    </location>
</feature>
<dbReference type="OrthoDB" id="9378527at2759"/>
<feature type="region of interest" description="Disordered" evidence="8">
    <location>
        <begin position="1034"/>
        <end position="1077"/>
    </location>
</feature>
<feature type="compositionally biased region" description="Basic and acidic residues" evidence="8">
    <location>
        <begin position="169"/>
        <end position="178"/>
    </location>
</feature>
<protein>
    <recommendedName>
        <fullName evidence="7">Microtubule-associated protein</fullName>
    </recommendedName>
</protein>
<dbReference type="GO" id="GO:0005874">
    <property type="term" value="C:microtubule"/>
    <property type="evidence" value="ECO:0007669"/>
    <property type="project" value="UniProtKB-KW"/>
</dbReference>
<dbReference type="GO" id="GO:0031175">
    <property type="term" value="P:neuron projection development"/>
    <property type="evidence" value="ECO:0007669"/>
    <property type="project" value="TreeGrafter"/>
</dbReference>
<reference evidence="11" key="1">
    <citation type="submission" date="2025-08" db="UniProtKB">
        <authorList>
            <consortium name="RefSeq"/>
        </authorList>
    </citation>
    <scope>IDENTIFICATION</scope>
</reference>
<feature type="compositionally biased region" description="Low complexity" evidence="8">
    <location>
        <begin position="1340"/>
        <end position="1380"/>
    </location>
</feature>